<dbReference type="PROSITE" id="PS51645">
    <property type="entry name" value="PHR_CRY_ALPHA_BETA"/>
    <property type="match status" value="1"/>
</dbReference>
<evidence type="ECO:0000256" key="2">
    <source>
        <dbReference type="ARBA" id="ARBA00022630"/>
    </source>
</evidence>
<dbReference type="RefSeq" id="WP_378141235.1">
    <property type="nucleotide sequence ID" value="NZ_JBHSEF010000021.1"/>
</dbReference>
<comment type="cofactor">
    <cofactor evidence="1">
        <name>FAD</name>
        <dbReference type="ChEBI" id="CHEBI:57692"/>
    </cofactor>
</comment>
<feature type="domain" description="Photolyase/cryptochrome alpha/beta" evidence="6">
    <location>
        <begin position="3"/>
        <end position="127"/>
    </location>
</feature>
<dbReference type="InterPro" id="IPR006050">
    <property type="entry name" value="DNA_photolyase_N"/>
</dbReference>
<dbReference type="GO" id="GO:0003904">
    <property type="term" value="F:deoxyribodipyrimidine photo-lyase activity"/>
    <property type="evidence" value="ECO:0007669"/>
    <property type="project" value="UniProtKB-EC"/>
</dbReference>
<dbReference type="InterPro" id="IPR036134">
    <property type="entry name" value="Crypto/Photolyase_FAD-like_sf"/>
</dbReference>
<dbReference type="InterPro" id="IPR005101">
    <property type="entry name" value="Cryptochr/Photolyase_FAD-bd"/>
</dbReference>
<dbReference type="InterPro" id="IPR014729">
    <property type="entry name" value="Rossmann-like_a/b/a_fold"/>
</dbReference>
<organism evidence="7 8">
    <name type="scientific">Chryseomicrobium palamuruense</name>
    <dbReference type="NCBI Taxonomy" id="682973"/>
    <lineage>
        <taxon>Bacteria</taxon>
        <taxon>Bacillati</taxon>
        <taxon>Bacillota</taxon>
        <taxon>Bacilli</taxon>
        <taxon>Bacillales</taxon>
        <taxon>Caryophanaceae</taxon>
        <taxon>Chryseomicrobium</taxon>
    </lineage>
</organism>
<evidence type="ECO:0000313" key="8">
    <source>
        <dbReference type="Proteomes" id="UP001595733"/>
    </source>
</evidence>
<dbReference type="Pfam" id="PF03441">
    <property type="entry name" value="FAD_binding_7"/>
    <property type="match status" value="1"/>
</dbReference>
<keyword evidence="2 5" id="KW-0285">Flavoprotein</keyword>
<keyword evidence="7" id="KW-0456">Lyase</keyword>
<dbReference type="InterPro" id="IPR036155">
    <property type="entry name" value="Crypto/Photolyase_N_sf"/>
</dbReference>
<dbReference type="PRINTS" id="PR00147">
    <property type="entry name" value="DNAPHOTLYASE"/>
</dbReference>
<protein>
    <submittedName>
        <fullName evidence="7">Cryptochrome/photolyase family protein</fullName>
        <ecNumber evidence="7">4.1.99.3</ecNumber>
    </submittedName>
</protein>
<dbReference type="Gene3D" id="1.10.579.10">
    <property type="entry name" value="DNA Cyclobutane Dipyrimidine Photolyase, subunit A, domain 3"/>
    <property type="match status" value="1"/>
</dbReference>
<comment type="similarity">
    <text evidence="5">Belongs to the DNA photolyase family.</text>
</comment>
<evidence type="ECO:0000256" key="4">
    <source>
        <dbReference type="ARBA" id="ARBA00022991"/>
    </source>
</evidence>
<keyword evidence="8" id="KW-1185">Reference proteome</keyword>
<dbReference type="InterPro" id="IPR002081">
    <property type="entry name" value="Cryptochrome/DNA_photolyase_1"/>
</dbReference>
<comment type="caution">
    <text evidence="7">The sequence shown here is derived from an EMBL/GenBank/DDBJ whole genome shotgun (WGS) entry which is preliminary data.</text>
</comment>
<dbReference type="Proteomes" id="UP001595733">
    <property type="component" value="Unassembled WGS sequence"/>
</dbReference>
<keyword evidence="3 5" id="KW-0274">FAD</keyword>
<name>A0ABV8UWY0_9BACL</name>
<dbReference type="PANTHER" id="PTHR11455:SF9">
    <property type="entry name" value="CRYPTOCHROME CIRCADIAN CLOCK 5 ISOFORM X1"/>
    <property type="match status" value="1"/>
</dbReference>
<dbReference type="Gene3D" id="1.25.40.80">
    <property type="match status" value="1"/>
</dbReference>
<dbReference type="PANTHER" id="PTHR11455">
    <property type="entry name" value="CRYPTOCHROME"/>
    <property type="match status" value="1"/>
</dbReference>
<accession>A0ABV8UWY0</accession>
<dbReference type="Gene3D" id="3.40.50.620">
    <property type="entry name" value="HUPs"/>
    <property type="match status" value="1"/>
</dbReference>
<keyword evidence="4 5" id="KW-0157">Chromophore</keyword>
<evidence type="ECO:0000256" key="3">
    <source>
        <dbReference type="ARBA" id="ARBA00022827"/>
    </source>
</evidence>
<dbReference type="SUPFAM" id="SSF52425">
    <property type="entry name" value="Cryptochrome/photolyase, N-terminal domain"/>
    <property type="match status" value="1"/>
</dbReference>
<sequence>MTKRTLVWFRRDLRLHDHLALAKALEQGPVAAIFTVSDDMRKREASCWWLHHSLFSLQKALHEQGVTLLLSDENPTSVLPKLVKTYLINQVVWNDSYTTDERKEEVALKKVLEEAGISYEACYGDVLFPQHELTKDNGDPYSIFTPFYKRSQKETVKRPVALQEDWQSIQVDALKSLDELKLLPERDWYKKFEAYWTPGEQAGIEQFKQFADDDIADYKKMRDFPDADGTSRISPYLTWGNLSVRAVYYAASRREHAEPYLRQLVWREFARRQLMQHPTLETKPLRTEFNEFPWRDSQSDFDKWKRGETGYPLVDAGMKQLWETGWMHNRVRMVAASFLTKHLLLPWQWGADWFKETLVDYDEANNAMGWQWVAGTGIDSAPYFRIFNPETQLEKFDSNGEYVHEFTKDQDVAPIVDHKEARARALAAYERIKK</sequence>
<dbReference type="PROSITE" id="PS00691">
    <property type="entry name" value="DNA_PHOTOLYASES_1_2"/>
    <property type="match status" value="1"/>
</dbReference>
<dbReference type="EMBL" id="JBHSEF010000021">
    <property type="protein sequence ID" value="MFC4354940.1"/>
    <property type="molecule type" value="Genomic_DNA"/>
</dbReference>
<proteinExistence type="inferred from homology"/>
<dbReference type="EC" id="4.1.99.3" evidence="7"/>
<dbReference type="SUPFAM" id="SSF48173">
    <property type="entry name" value="Cryptochrome/photolyase FAD-binding domain"/>
    <property type="match status" value="1"/>
</dbReference>
<evidence type="ECO:0000256" key="5">
    <source>
        <dbReference type="RuleBase" id="RU004182"/>
    </source>
</evidence>
<dbReference type="Pfam" id="PF00875">
    <property type="entry name" value="DNA_photolyase"/>
    <property type="match status" value="1"/>
</dbReference>
<gene>
    <name evidence="7" type="ORF">ACFO0S_07755</name>
</gene>
<evidence type="ECO:0000259" key="6">
    <source>
        <dbReference type="PROSITE" id="PS51645"/>
    </source>
</evidence>
<evidence type="ECO:0000313" key="7">
    <source>
        <dbReference type="EMBL" id="MFC4354940.1"/>
    </source>
</evidence>
<evidence type="ECO:0000256" key="1">
    <source>
        <dbReference type="ARBA" id="ARBA00001974"/>
    </source>
</evidence>
<reference evidence="8" key="1">
    <citation type="journal article" date="2019" name="Int. J. Syst. Evol. Microbiol.">
        <title>The Global Catalogue of Microorganisms (GCM) 10K type strain sequencing project: providing services to taxonomists for standard genome sequencing and annotation.</title>
        <authorList>
            <consortium name="The Broad Institute Genomics Platform"/>
            <consortium name="The Broad Institute Genome Sequencing Center for Infectious Disease"/>
            <person name="Wu L."/>
            <person name="Ma J."/>
        </authorList>
    </citation>
    <scope>NUCLEOTIDE SEQUENCE [LARGE SCALE GENOMIC DNA]</scope>
    <source>
        <strain evidence="8">CCUG 50353</strain>
    </source>
</reference>
<dbReference type="InterPro" id="IPR018394">
    <property type="entry name" value="DNA_photolyase_1_CS_C"/>
</dbReference>